<protein>
    <submittedName>
        <fullName evidence="3">Uncharacterized protein</fullName>
    </submittedName>
</protein>
<dbReference type="Proteomes" id="UP000297527">
    <property type="component" value="Unassembled WGS sequence"/>
</dbReference>
<name>A0A4Z1HFF6_9HELO</name>
<dbReference type="AlphaFoldDB" id="A0A4Z1HFF6"/>
<feature type="region of interest" description="Disordered" evidence="1">
    <location>
        <begin position="84"/>
        <end position="123"/>
    </location>
</feature>
<proteinExistence type="predicted"/>
<keyword evidence="2" id="KW-0472">Membrane</keyword>
<comment type="caution">
    <text evidence="3">The sequence shown here is derived from an EMBL/GenBank/DDBJ whole genome shotgun (WGS) entry which is preliminary data.</text>
</comment>
<sequence length="233" mass="26724">MLGMWKNSDLKSRKSDELKICRLSRIFDRVIQCYYSTLQVTPELLRCWLKTFTLTGFYPKPFTPLSRPATFRQYQSQIWELLEQEEGEEEGEEELQDKSDNDFGDNSEDEGEYKPESSLKKDCKEEREGFNEGLLEVNSQDSDSGSTSLVAGHDVIAERLFQLSCAFWTDISPTGTTSHLPLVYFSGILSIQAQGLAFRTPYLYTTVLAGLVYISCLLLFEYMLPQYAYRTLG</sequence>
<reference evidence="3 4" key="1">
    <citation type="submission" date="2017-12" db="EMBL/GenBank/DDBJ databases">
        <title>Comparative genomics of Botrytis spp.</title>
        <authorList>
            <person name="Valero-Jimenez C.A."/>
            <person name="Tapia P."/>
            <person name="Veloso J."/>
            <person name="Silva-Moreno E."/>
            <person name="Staats M."/>
            <person name="Valdes J.H."/>
            <person name="Van Kan J.A.L."/>
        </authorList>
    </citation>
    <scope>NUCLEOTIDE SEQUENCE [LARGE SCALE GENOMIC DNA]</scope>
    <source>
        <strain evidence="3 4">MUCL11595</strain>
    </source>
</reference>
<feature type="compositionally biased region" description="Acidic residues" evidence="1">
    <location>
        <begin position="84"/>
        <end position="95"/>
    </location>
</feature>
<dbReference type="EMBL" id="PQXN01000952">
    <property type="protein sequence ID" value="TGO43747.1"/>
    <property type="molecule type" value="Genomic_DNA"/>
</dbReference>
<feature type="compositionally biased region" description="Acidic residues" evidence="1">
    <location>
        <begin position="102"/>
        <end position="111"/>
    </location>
</feature>
<evidence type="ECO:0000313" key="3">
    <source>
        <dbReference type="EMBL" id="TGO43747.1"/>
    </source>
</evidence>
<accession>A0A4Z1HFF6</accession>
<evidence type="ECO:0000256" key="1">
    <source>
        <dbReference type="SAM" id="MobiDB-lite"/>
    </source>
</evidence>
<keyword evidence="2" id="KW-1133">Transmembrane helix</keyword>
<dbReference type="OrthoDB" id="3557910at2759"/>
<organism evidence="3 4">
    <name type="scientific">Botryotinia convoluta</name>
    <dbReference type="NCBI Taxonomy" id="54673"/>
    <lineage>
        <taxon>Eukaryota</taxon>
        <taxon>Fungi</taxon>
        <taxon>Dikarya</taxon>
        <taxon>Ascomycota</taxon>
        <taxon>Pezizomycotina</taxon>
        <taxon>Leotiomycetes</taxon>
        <taxon>Helotiales</taxon>
        <taxon>Sclerotiniaceae</taxon>
        <taxon>Botryotinia</taxon>
    </lineage>
</organism>
<keyword evidence="4" id="KW-1185">Reference proteome</keyword>
<evidence type="ECO:0000256" key="2">
    <source>
        <dbReference type="SAM" id="Phobius"/>
    </source>
</evidence>
<feature type="compositionally biased region" description="Basic and acidic residues" evidence="1">
    <location>
        <begin position="112"/>
        <end position="123"/>
    </location>
</feature>
<gene>
    <name evidence="3" type="ORF">BCON_0954g00020</name>
</gene>
<evidence type="ECO:0000313" key="4">
    <source>
        <dbReference type="Proteomes" id="UP000297527"/>
    </source>
</evidence>
<feature type="transmembrane region" description="Helical" evidence="2">
    <location>
        <begin position="202"/>
        <end position="224"/>
    </location>
</feature>
<keyword evidence="2" id="KW-0812">Transmembrane</keyword>